<dbReference type="CDD" id="cd03467">
    <property type="entry name" value="Rieske"/>
    <property type="match status" value="1"/>
</dbReference>
<gene>
    <name evidence="7" type="ORF">SAMN05443575_3326</name>
</gene>
<feature type="region of interest" description="Disordered" evidence="5">
    <location>
        <begin position="256"/>
        <end position="295"/>
    </location>
</feature>
<dbReference type="InterPro" id="IPR017941">
    <property type="entry name" value="Rieske_2Fe-2S"/>
</dbReference>
<dbReference type="Proteomes" id="UP000186132">
    <property type="component" value="Unassembled WGS sequence"/>
</dbReference>
<keyword evidence="4" id="KW-0411">Iron-sulfur</keyword>
<keyword evidence="1" id="KW-0001">2Fe-2S</keyword>
<dbReference type="PANTHER" id="PTHR21496">
    <property type="entry name" value="FERREDOXIN-RELATED"/>
    <property type="match status" value="1"/>
</dbReference>
<evidence type="ECO:0000256" key="3">
    <source>
        <dbReference type="ARBA" id="ARBA00023004"/>
    </source>
</evidence>
<dbReference type="OrthoDB" id="9795104at2"/>
<reference evidence="7 8" key="1">
    <citation type="submission" date="2016-11" db="EMBL/GenBank/DDBJ databases">
        <authorList>
            <person name="Jaros S."/>
            <person name="Januszkiewicz K."/>
            <person name="Wedrychowicz H."/>
        </authorList>
    </citation>
    <scope>NUCLEOTIDE SEQUENCE [LARGE SCALE GENOMIC DNA]</scope>
    <source>
        <strain evidence="7 8">DSM 45627</strain>
    </source>
</reference>
<keyword evidence="8" id="KW-1185">Reference proteome</keyword>
<dbReference type="InterPro" id="IPR019251">
    <property type="entry name" value="DUF2231_TM"/>
</dbReference>
<evidence type="ECO:0000256" key="5">
    <source>
        <dbReference type="SAM" id="MobiDB-lite"/>
    </source>
</evidence>
<dbReference type="GO" id="GO:0004497">
    <property type="term" value="F:monooxygenase activity"/>
    <property type="evidence" value="ECO:0007669"/>
    <property type="project" value="UniProtKB-ARBA"/>
</dbReference>
<keyword evidence="7" id="KW-0223">Dioxygenase</keyword>
<dbReference type="PROSITE" id="PS51296">
    <property type="entry name" value="RIESKE"/>
    <property type="match status" value="1"/>
</dbReference>
<dbReference type="Pfam" id="PF09990">
    <property type="entry name" value="DUF2231"/>
    <property type="match status" value="1"/>
</dbReference>
<organism evidence="7 8">
    <name type="scientific">Jatrophihabitans endophyticus</name>
    <dbReference type="NCBI Taxonomy" id="1206085"/>
    <lineage>
        <taxon>Bacteria</taxon>
        <taxon>Bacillati</taxon>
        <taxon>Actinomycetota</taxon>
        <taxon>Actinomycetes</taxon>
        <taxon>Jatrophihabitantales</taxon>
        <taxon>Jatrophihabitantaceae</taxon>
        <taxon>Jatrophihabitans</taxon>
    </lineage>
</organism>
<feature type="compositionally biased region" description="Basic and acidic residues" evidence="5">
    <location>
        <begin position="271"/>
        <end position="288"/>
    </location>
</feature>
<evidence type="ECO:0000256" key="2">
    <source>
        <dbReference type="ARBA" id="ARBA00022723"/>
    </source>
</evidence>
<dbReference type="SUPFAM" id="SSF50022">
    <property type="entry name" value="ISP domain"/>
    <property type="match status" value="1"/>
</dbReference>
<dbReference type="Pfam" id="PF00355">
    <property type="entry name" value="Rieske"/>
    <property type="match status" value="1"/>
</dbReference>
<dbReference type="GO" id="GO:0046872">
    <property type="term" value="F:metal ion binding"/>
    <property type="evidence" value="ECO:0007669"/>
    <property type="project" value="UniProtKB-KW"/>
</dbReference>
<evidence type="ECO:0000313" key="8">
    <source>
        <dbReference type="Proteomes" id="UP000186132"/>
    </source>
</evidence>
<sequence length="295" mass="30543">MRTSTLLERLVTRIEHATVLDAPAEAYASVLRTVVRPGPVEDTLSGVPVGHPVHPALVAVPIGAWVSAGVLDAQGERGAARRLVGLGVLAALPTAATGGSDYLTTAGAERRVGFVHAATNLAAIASYGVSWLLRRRGNDRAGVVASLVGATALGAGGWLGGHLAYAQGVGVDTTAFQKLPTEWTEAAQVADLPTDGSPSEVEVDGVPLLVAALDGAWVAMADRCTHRGAPLHEGTVEDGCIVCPWHDSAFALADGSVRSGPATRPQPSLETRQDGGRLLVRRSEERTLRTNPTGR</sequence>
<evidence type="ECO:0000256" key="4">
    <source>
        <dbReference type="ARBA" id="ARBA00023014"/>
    </source>
</evidence>
<dbReference type="GO" id="GO:0016705">
    <property type="term" value="F:oxidoreductase activity, acting on paired donors, with incorporation or reduction of molecular oxygen"/>
    <property type="evidence" value="ECO:0007669"/>
    <property type="project" value="UniProtKB-ARBA"/>
</dbReference>
<keyword evidence="2" id="KW-0479">Metal-binding</keyword>
<dbReference type="GO" id="GO:0051537">
    <property type="term" value="F:2 iron, 2 sulfur cluster binding"/>
    <property type="evidence" value="ECO:0007669"/>
    <property type="project" value="UniProtKB-KW"/>
</dbReference>
<accession>A0A1M5Q8D0</accession>
<name>A0A1M5Q8D0_9ACTN</name>
<dbReference type="STRING" id="1206085.SAMN05443575_3326"/>
<keyword evidence="3" id="KW-0408">Iron</keyword>
<keyword evidence="7" id="KW-0560">Oxidoreductase</keyword>
<dbReference type="GO" id="GO:0051213">
    <property type="term" value="F:dioxygenase activity"/>
    <property type="evidence" value="ECO:0007669"/>
    <property type="project" value="UniProtKB-KW"/>
</dbReference>
<protein>
    <submittedName>
        <fullName evidence="7">Ferredoxin subunit of nitrite reductase or a ring-hydroxylating dioxygenase</fullName>
    </submittedName>
</protein>
<proteinExistence type="predicted"/>
<dbReference type="PANTHER" id="PTHR21496:SF23">
    <property type="entry name" value="3-PHENYLPROPIONATE_CINNAMIC ACID DIOXYGENASE FERREDOXIN SUBUNIT"/>
    <property type="match status" value="1"/>
</dbReference>
<evidence type="ECO:0000259" key="6">
    <source>
        <dbReference type="PROSITE" id="PS51296"/>
    </source>
</evidence>
<evidence type="ECO:0000256" key="1">
    <source>
        <dbReference type="ARBA" id="ARBA00022714"/>
    </source>
</evidence>
<dbReference type="InterPro" id="IPR036922">
    <property type="entry name" value="Rieske_2Fe-2S_sf"/>
</dbReference>
<dbReference type="RefSeq" id="WP_073391509.1">
    <property type="nucleotide sequence ID" value="NZ_FQVU01000004.1"/>
</dbReference>
<dbReference type="EMBL" id="FQVU01000004">
    <property type="protein sequence ID" value="SHH10262.1"/>
    <property type="molecule type" value="Genomic_DNA"/>
</dbReference>
<evidence type="ECO:0000313" key="7">
    <source>
        <dbReference type="EMBL" id="SHH10262.1"/>
    </source>
</evidence>
<feature type="domain" description="Rieske" evidence="6">
    <location>
        <begin position="184"/>
        <end position="280"/>
    </location>
</feature>
<dbReference type="AlphaFoldDB" id="A0A1M5Q8D0"/>
<dbReference type="Gene3D" id="2.102.10.10">
    <property type="entry name" value="Rieske [2Fe-2S] iron-sulphur domain"/>
    <property type="match status" value="1"/>
</dbReference>